<dbReference type="Proteomes" id="UP000050902">
    <property type="component" value="Unassembled WGS sequence"/>
</dbReference>
<comment type="caution">
    <text evidence="1">The sequence shown here is derived from an EMBL/GenBank/DDBJ whole genome shotgun (WGS) entry which is preliminary data.</text>
</comment>
<evidence type="ECO:0000313" key="2">
    <source>
        <dbReference type="Proteomes" id="UP000050902"/>
    </source>
</evidence>
<accession>A0ABR5NIZ1</accession>
<gene>
    <name evidence="1" type="ORF">ABB22_10155</name>
</gene>
<dbReference type="EMBL" id="LDJG01000015">
    <property type="protein sequence ID" value="KRG56813.1"/>
    <property type="molecule type" value="Genomic_DNA"/>
</dbReference>
<keyword evidence="2" id="KW-1185">Reference proteome</keyword>
<protein>
    <recommendedName>
        <fullName evidence="3">Secreted protein</fullName>
    </recommendedName>
</protein>
<evidence type="ECO:0000313" key="1">
    <source>
        <dbReference type="EMBL" id="KRG56813.1"/>
    </source>
</evidence>
<proteinExistence type="predicted"/>
<organism evidence="1 2">
    <name type="scientific">Stenotrophomonas nitritireducens</name>
    <dbReference type="NCBI Taxonomy" id="83617"/>
    <lineage>
        <taxon>Bacteria</taxon>
        <taxon>Pseudomonadati</taxon>
        <taxon>Pseudomonadota</taxon>
        <taxon>Gammaproteobacteria</taxon>
        <taxon>Lysobacterales</taxon>
        <taxon>Lysobacteraceae</taxon>
        <taxon>Stenotrophomonas</taxon>
    </lineage>
</organism>
<sequence>MFPMRTMIGPLSRLCIPLVGCARAGCPMESAAGIARMAADVSAGAHAGKFGAGVSTTSYRMAMPYRVLRPARMQVADIHPGTAWRDWLFRQKRP</sequence>
<reference evidence="1 2" key="1">
    <citation type="submission" date="2015-05" db="EMBL/GenBank/DDBJ databases">
        <title>Genome sequencing and analysis of members of genus Stenotrophomonas.</title>
        <authorList>
            <person name="Patil P.P."/>
            <person name="Midha S."/>
            <person name="Patil P.B."/>
        </authorList>
    </citation>
    <scope>NUCLEOTIDE SEQUENCE [LARGE SCALE GENOMIC DNA]</scope>
    <source>
        <strain evidence="1 2">DSM 12575</strain>
    </source>
</reference>
<name>A0ABR5NIZ1_9GAMM</name>
<evidence type="ECO:0008006" key="3">
    <source>
        <dbReference type="Google" id="ProtNLM"/>
    </source>
</evidence>